<dbReference type="AlphaFoldDB" id="A0A1G2NGI3"/>
<evidence type="ECO:0000313" key="2">
    <source>
        <dbReference type="EMBL" id="OHA34452.1"/>
    </source>
</evidence>
<reference evidence="2 3" key="1">
    <citation type="journal article" date="2016" name="Nat. Commun.">
        <title>Thousands of microbial genomes shed light on interconnected biogeochemical processes in an aquifer system.</title>
        <authorList>
            <person name="Anantharaman K."/>
            <person name="Brown C.T."/>
            <person name="Hug L.A."/>
            <person name="Sharon I."/>
            <person name="Castelle C.J."/>
            <person name="Probst A.J."/>
            <person name="Thomas B.C."/>
            <person name="Singh A."/>
            <person name="Wilkins M.J."/>
            <person name="Karaoz U."/>
            <person name="Brodie E.L."/>
            <person name="Williams K.H."/>
            <person name="Hubbard S.S."/>
            <person name="Banfield J.F."/>
        </authorList>
    </citation>
    <scope>NUCLEOTIDE SEQUENCE [LARGE SCALE GENOMIC DNA]</scope>
</reference>
<dbReference type="PROSITE" id="PS50987">
    <property type="entry name" value="HTH_ARSR_2"/>
    <property type="match status" value="1"/>
</dbReference>
<dbReference type="InterPro" id="IPR001845">
    <property type="entry name" value="HTH_ArsR_DNA-bd_dom"/>
</dbReference>
<protein>
    <recommendedName>
        <fullName evidence="1">HTH arsR-type domain-containing protein</fullName>
    </recommendedName>
</protein>
<proteinExistence type="predicted"/>
<comment type="caution">
    <text evidence="2">The sequence shown here is derived from an EMBL/GenBank/DDBJ whole genome shotgun (WGS) entry which is preliminary data.</text>
</comment>
<organism evidence="2 3">
    <name type="scientific">Candidatus Taylorbacteria bacterium RIFCSPLOWO2_01_FULL_48_100</name>
    <dbReference type="NCBI Taxonomy" id="1802322"/>
    <lineage>
        <taxon>Bacteria</taxon>
        <taxon>Candidatus Tayloriibacteriota</taxon>
    </lineage>
</organism>
<dbReference type="InterPro" id="IPR036390">
    <property type="entry name" value="WH_DNA-bd_sf"/>
</dbReference>
<gene>
    <name evidence="2" type="ORF">A2938_01240</name>
</gene>
<dbReference type="Proteomes" id="UP000177797">
    <property type="component" value="Unassembled WGS sequence"/>
</dbReference>
<dbReference type="Gene3D" id="1.10.10.10">
    <property type="entry name" value="Winged helix-like DNA-binding domain superfamily/Winged helix DNA-binding domain"/>
    <property type="match status" value="1"/>
</dbReference>
<feature type="domain" description="HTH arsR-type" evidence="1">
    <location>
        <begin position="1"/>
        <end position="86"/>
    </location>
</feature>
<dbReference type="InterPro" id="IPR011991">
    <property type="entry name" value="ArsR-like_HTH"/>
</dbReference>
<name>A0A1G2NGI3_9BACT</name>
<dbReference type="GO" id="GO:0003700">
    <property type="term" value="F:DNA-binding transcription factor activity"/>
    <property type="evidence" value="ECO:0007669"/>
    <property type="project" value="InterPro"/>
</dbReference>
<dbReference type="SUPFAM" id="SSF46785">
    <property type="entry name" value="Winged helix' DNA-binding domain"/>
    <property type="match status" value="1"/>
</dbReference>
<dbReference type="EMBL" id="MHSA01000012">
    <property type="protein sequence ID" value="OHA34452.1"/>
    <property type="molecule type" value="Genomic_DNA"/>
</dbReference>
<dbReference type="InterPro" id="IPR036388">
    <property type="entry name" value="WH-like_DNA-bd_sf"/>
</dbReference>
<accession>A0A1G2NGI3</accession>
<sequence length="86" mass="9940">MKKLEKILKAFSNISRLKIVRYLKANKFASVINISRNTKCSYKATSKHLSILFHVDVVDRQQSMYEMHYRIADGLDPAAQVIIDLI</sequence>
<dbReference type="CDD" id="cd00090">
    <property type="entry name" value="HTH_ARSR"/>
    <property type="match status" value="1"/>
</dbReference>
<evidence type="ECO:0000313" key="3">
    <source>
        <dbReference type="Proteomes" id="UP000177797"/>
    </source>
</evidence>
<evidence type="ECO:0000259" key="1">
    <source>
        <dbReference type="PROSITE" id="PS50987"/>
    </source>
</evidence>